<gene>
    <name evidence="3" type="ORF">HDF17_000191</name>
</gene>
<accession>A0A7Y9TF33</accession>
<dbReference type="Proteomes" id="UP000589520">
    <property type="component" value="Unassembled WGS sequence"/>
</dbReference>
<dbReference type="SUPFAM" id="SSF117782">
    <property type="entry name" value="YbjQ-like"/>
    <property type="match status" value="1"/>
</dbReference>
<dbReference type="InterPro" id="IPR035439">
    <property type="entry name" value="UPF0145_dom_sf"/>
</dbReference>
<dbReference type="EMBL" id="JACCCW010000001">
    <property type="protein sequence ID" value="NYF77904.1"/>
    <property type="molecule type" value="Genomic_DNA"/>
</dbReference>
<dbReference type="PANTHER" id="PTHR34068">
    <property type="entry name" value="UPF0145 PROTEIN YBJQ"/>
    <property type="match status" value="1"/>
</dbReference>
<evidence type="ECO:0000313" key="3">
    <source>
        <dbReference type="EMBL" id="NYF77904.1"/>
    </source>
</evidence>
<comment type="caution">
    <text evidence="3">The sequence shown here is derived from an EMBL/GenBank/DDBJ whole genome shotgun (WGS) entry which is preliminary data.</text>
</comment>
<dbReference type="HAMAP" id="MF_00338">
    <property type="entry name" value="UPF0145"/>
    <property type="match status" value="1"/>
</dbReference>
<dbReference type="RefSeq" id="WP_246301533.1">
    <property type="nucleotide sequence ID" value="NZ_JACCCW010000001.1"/>
</dbReference>
<protein>
    <recommendedName>
        <fullName evidence="2">UPF0145 protein HDF17_000191</fullName>
    </recommendedName>
</protein>
<dbReference type="AlphaFoldDB" id="A0A7Y9TF33"/>
<evidence type="ECO:0000256" key="2">
    <source>
        <dbReference type="HAMAP-Rule" id="MF_00338"/>
    </source>
</evidence>
<dbReference type="Pfam" id="PF01906">
    <property type="entry name" value="YbjQ_1"/>
    <property type="match status" value="1"/>
</dbReference>
<name>A0A7Y9TF33_9BACT</name>
<organism evidence="3 4">
    <name type="scientific">Granulicella arctica</name>
    <dbReference type="NCBI Taxonomy" id="940613"/>
    <lineage>
        <taxon>Bacteria</taxon>
        <taxon>Pseudomonadati</taxon>
        <taxon>Acidobacteriota</taxon>
        <taxon>Terriglobia</taxon>
        <taxon>Terriglobales</taxon>
        <taxon>Acidobacteriaceae</taxon>
        <taxon>Granulicella</taxon>
    </lineage>
</organism>
<evidence type="ECO:0000313" key="4">
    <source>
        <dbReference type="Proteomes" id="UP000589520"/>
    </source>
</evidence>
<proteinExistence type="inferred from homology"/>
<evidence type="ECO:0000256" key="1">
    <source>
        <dbReference type="ARBA" id="ARBA00010751"/>
    </source>
</evidence>
<comment type="similarity">
    <text evidence="1 2">Belongs to the UPF0145 family.</text>
</comment>
<sequence>MSSIPPPLPQIVFDPTMVTTAFELPGYRIVRNLGVVRGIIVRSRSIFGTFGASLQTIMGGNITILSDLCEKTRQDAFAMMMQHAAEHGANAIIAARYDANELMQGVTEVLAYGTAVVVERI</sequence>
<dbReference type="PANTHER" id="PTHR34068:SF2">
    <property type="entry name" value="UPF0145 PROTEIN SCO3412"/>
    <property type="match status" value="1"/>
</dbReference>
<keyword evidence="4" id="KW-1185">Reference proteome</keyword>
<reference evidence="3 4" key="1">
    <citation type="submission" date="2020-07" db="EMBL/GenBank/DDBJ databases">
        <title>Genomic Encyclopedia of Type Strains, Phase IV (KMG-V): Genome sequencing to study the core and pangenomes of soil and plant-associated prokaryotes.</title>
        <authorList>
            <person name="Whitman W."/>
        </authorList>
    </citation>
    <scope>NUCLEOTIDE SEQUENCE [LARGE SCALE GENOMIC DNA]</scope>
    <source>
        <strain evidence="3 4">X4EP2</strain>
    </source>
</reference>
<dbReference type="Gene3D" id="3.30.110.70">
    <property type="entry name" value="Hypothetical protein apc22750. Chain B"/>
    <property type="match status" value="1"/>
</dbReference>
<dbReference type="InterPro" id="IPR002765">
    <property type="entry name" value="UPF0145_YbjQ-like"/>
</dbReference>